<dbReference type="Gene3D" id="3.10.110.10">
    <property type="entry name" value="Ubiquitin Conjugating Enzyme"/>
    <property type="match status" value="1"/>
</dbReference>
<dbReference type="InterPro" id="IPR050113">
    <property type="entry name" value="Ub_conjugating_enzyme"/>
</dbReference>
<accession>A0ABN9PUP4</accession>
<dbReference type="InterPro" id="IPR016135">
    <property type="entry name" value="UBQ-conjugating_enzyme/RWD"/>
</dbReference>
<keyword evidence="3" id="KW-1185">Reference proteome</keyword>
<dbReference type="EMBL" id="CAUYUJ010001335">
    <property type="protein sequence ID" value="CAK0795407.1"/>
    <property type="molecule type" value="Genomic_DNA"/>
</dbReference>
<evidence type="ECO:0000259" key="1">
    <source>
        <dbReference type="PROSITE" id="PS50127"/>
    </source>
</evidence>
<dbReference type="SMART" id="SM00212">
    <property type="entry name" value="UBCc"/>
    <property type="match status" value="1"/>
</dbReference>
<feature type="domain" description="UBC core" evidence="1">
    <location>
        <begin position="3"/>
        <end position="161"/>
    </location>
</feature>
<gene>
    <name evidence="2" type="ORF">PCOR1329_LOCUS5089</name>
</gene>
<sequence>MSIHRKRLARELPQLRAKTLERDGLAFEGDPDLEPGRGGAVEFVLLLAGPRESPCEGGVFRLEVAVPPQYPLEPPKMRFQTRLFHPNVGCGHTPGAICLDILRKEAWSPSLTLERVLLSIASLLADPNPLSPMNSEAARLYTDDRQAYDRRVRECVAQHARPAGAGGGAWLGDLAPRRGEGAAAEESGGWEWDLHGGWR</sequence>
<dbReference type="PROSITE" id="PS50127">
    <property type="entry name" value="UBC_2"/>
    <property type="match status" value="1"/>
</dbReference>
<feature type="non-terminal residue" evidence="2">
    <location>
        <position position="199"/>
    </location>
</feature>
<dbReference type="Pfam" id="PF00179">
    <property type="entry name" value="UQ_con"/>
    <property type="match status" value="1"/>
</dbReference>
<protein>
    <recommendedName>
        <fullName evidence="1">UBC core domain-containing protein</fullName>
    </recommendedName>
</protein>
<evidence type="ECO:0000313" key="2">
    <source>
        <dbReference type="EMBL" id="CAK0795407.1"/>
    </source>
</evidence>
<comment type="caution">
    <text evidence="2">The sequence shown here is derived from an EMBL/GenBank/DDBJ whole genome shotgun (WGS) entry which is preliminary data.</text>
</comment>
<organism evidence="2 3">
    <name type="scientific">Prorocentrum cordatum</name>
    <dbReference type="NCBI Taxonomy" id="2364126"/>
    <lineage>
        <taxon>Eukaryota</taxon>
        <taxon>Sar</taxon>
        <taxon>Alveolata</taxon>
        <taxon>Dinophyceae</taxon>
        <taxon>Prorocentrales</taxon>
        <taxon>Prorocentraceae</taxon>
        <taxon>Prorocentrum</taxon>
    </lineage>
</organism>
<proteinExistence type="predicted"/>
<name>A0ABN9PUP4_9DINO</name>
<dbReference type="InterPro" id="IPR000608">
    <property type="entry name" value="UBC"/>
</dbReference>
<dbReference type="Proteomes" id="UP001189429">
    <property type="component" value="Unassembled WGS sequence"/>
</dbReference>
<evidence type="ECO:0000313" key="3">
    <source>
        <dbReference type="Proteomes" id="UP001189429"/>
    </source>
</evidence>
<reference evidence="2" key="1">
    <citation type="submission" date="2023-10" db="EMBL/GenBank/DDBJ databases">
        <authorList>
            <person name="Chen Y."/>
            <person name="Shah S."/>
            <person name="Dougan E. K."/>
            <person name="Thang M."/>
            <person name="Chan C."/>
        </authorList>
    </citation>
    <scope>NUCLEOTIDE SEQUENCE [LARGE SCALE GENOMIC DNA]</scope>
</reference>
<dbReference type="SUPFAM" id="SSF54495">
    <property type="entry name" value="UBC-like"/>
    <property type="match status" value="1"/>
</dbReference>
<dbReference type="PANTHER" id="PTHR24067">
    <property type="entry name" value="UBIQUITIN-CONJUGATING ENZYME E2"/>
    <property type="match status" value="1"/>
</dbReference>